<evidence type="ECO:0000313" key="2">
    <source>
        <dbReference type="Proteomes" id="UP000092154"/>
    </source>
</evidence>
<keyword evidence="2" id="KW-1185">Reference proteome</keyword>
<proteinExistence type="predicted"/>
<feature type="non-terminal residue" evidence="1">
    <location>
        <position position="99"/>
    </location>
</feature>
<accession>A0A1B7MGX5</accession>
<reference evidence="1 2" key="1">
    <citation type="submission" date="2016-06" db="EMBL/GenBank/DDBJ databases">
        <title>Comparative genomics of the ectomycorrhizal sister species Rhizopogon vinicolor and Rhizopogon vesiculosus (Basidiomycota: Boletales) reveals a divergence of the mating type B locus.</title>
        <authorList>
            <consortium name="DOE Joint Genome Institute"/>
            <person name="Mujic A.B."/>
            <person name="Kuo A."/>
            <person name="Tritt A."/>
            <person name="Lipzen A."/>
            <person name="Chen C."/>
            <person name="Johnson J."/>
            <person name="Sharma A."/>
            <person name="Barry K."/>
            <person name="Grigoriev I.V."/>
            <person name="Spatafora J.W."/>
        </authorList>
    </citation>
    <scope>NUCLEOTIDE SEQUENCE [LARGE SCALE GENOMIC DNA]</scope>
    <source>
        <strain evidence="1 2">AM-OR11-026</strain>
    </source>
</reference>
<protein>
    <submittedName>
        <fullName evidence="1">Uncharacterized protein</fullName>
    </submittedName>
</protein>
<dbReference type="AlphaFoldDB" id="A0A1B7MGX5"/>
<evidence type="ECO:0000313" key="1">
    <source>
        <dbReference type="EMBL" id="OAX31844.1"/>
    </source>
</evidence>
<dbReference type="InterPro" id="IPR019412">
    <property type="entry name" value="IML2/TPR_39"/>
</dbReference>
<gene>
    <name evidence="1" type="ORF">K503DRAFT_870456</name>
</gene>
<organism evidence="1 2">
    <name type="scientific">Rhizopogon vinicolor AM-OR11-026</name>
    <dbReference type="NCBI Taxonomy" id="1314800"/>
    <lineage>
        <taxon>Eukaryota</taxon>
        <taxon>Fungi</taxon>
        <taxon>Dikarya</taxon>
        <taxon>Basidiomycota</taxon>
        <taxon>Agaricomycotina</taxon>
        <taxon>Agaricomycetes</taxon>
        <taxon>Agaricomycetidae</taxon>
        <taxon>Boletales</taxon>
        <taxon>Suillineae</taxon>
        <taxon>Rhizopogonaceae</taxon>
        <taxon>Rhizopogon</taxon>
    </lineage>
</organism>
<name>A0A1B7MGX5_9AGAM</name>
<dbReference type="InParanoid" id="A0A1B7MGX5"/>
<sequence length="99" mass="11106">MSNPPPLVTHAYDPTNALDDIPGLHWALHEFLQSRMHESEGFCDQSDPQKQRLYFATGYGLIQCVKGLMSFEDKDLLAAIDRTKHGITVASAHRRRPGS</sequence>
<dbReference type="EMBL" id="KV449215">
    <property type="protein sequence ID" value="OAX31844.1"/>
    <property type="molecule type" value="Genomic_DNA"/>
</dbReference>
<dbReference type="Proteomes" id="UP000092154">
    <property type="component" value="Unassembled WGS sequence"/>
</dbReference>
<dbReference type="Pfam" id="PF10300">
    <property type="entry name" value="Iml2-TPR_39"/>
    <property type="match status" value="1"/>
</dbReference>
<dbReference type="OrthoDB" id="43460at2759"/>